<dbReference type="GO" id="GO:0046872">
    <property type="term" value="F:metal ion binding"/>
    <property type="evidence" value="ECO:0007669"/>
    <property type="project" value="UniProtKB-KW"/>
</dbReference>
<dbReference type="Pfam" id="PF16275">
    <property type="entry name" value="SF1-HH"/>
    <property type="match status" value="1"/>
</dbReference>
<dbReference type="InterPro" id="IPR055256">
    <property type="entry name" value="KH_1_KHDC4/BBP-like"/>
</dbReference>
<dbReference type="Gene3D" id="6.10.140.1790">
    <property type="match status" value="1"/>
</dbReference>
<dbReference type="Pfam" id="PF22675">
    <property type="entry name" value="KH-I_KHDC4-BBP"/>
    <property type="match status" value="1"/>
</dbReference>
<evidence type="ECO:0000259" key="5">
    <source>
        <dbReference type="Pfam" id="PF22675"/>
    </source>
</evidence>
<evidence type="ECO:0000313" key="7">
    <source>
        <dbReference type="Proteomes" id="UP000236161"/>
    </source>
</evidence>
<evidence type="ECO:0000256" key="3">
    <source>
        <dbReference type="SAM" id="MobiDB-lite"/>
    </source>
</evidence>
<dbReference type="EMBL" id="KZ451950">
    <property type="protein sequence ID" value="PKA58736.1"/>
    <property type="molecule type" value="Genomic_DNA"/>
</dbReference>
<keyword evidence="1" id="KW-0479">Metal-binding</keyword>
<dbReference type="InterPro" id="IPR047086">
    <property type="entry name" value="SF1-HH_sf"/>
</dbReference>
<keyword evidence="7" id="KW-1185">Reference proteome</keyword>
<reference evidence="6 7" key="1">
    <citation type="journal article" date="2017" name="Nature">
        <title>The Apostasia genome and the evolution of orchids.</title>
        <authorList>
            <person name="Zhang G.Q."/>
            <person name="Liu K.W."/>
            <person name="Li Z."/>
            <person name="Lohaus R."/>
            <person name="Hsiao Y.Y."/>
            <person name="Niu S.C."/>
            <person name="Wang J.Y."/>
            <person name="Lin Y.C."/>
            <person name="Xu Q."/>
            <person name="Chen L.J."/>
            <person name="Yoshida K."/>
            <person name="Fujiwara S."/>
            <person name="Wang Z.W."/>
            <person name="Zhang Y.Q."/>
            <person name="Mitsuda N."/>
            <person name="Wang M."/>
            <person name="Liu G.H."/>
            <person name="Pecoraro L."/>
            <person name="Huang H.X."/>
            <person name="Xiao X.J."/>
            <person name="Lin M."/>
            <person name="Wu X.Y."/>
            <person name="Wu W.L."/>
            <person name="Chen Y.Y."/>
            <person name="Chang S.B."/>
            <person name="Sakamoto S."/>
            <person name="Ohme-Takagi M."/>
            <person name="Yagi M."/>
            <person name="Zeng S.J."/>
            <person name="Shen C.Y."/>
            <person name="Yeh C.M."/>
            <person name="Luo Y.B."/>
            <person name="Tsai W.C."/>
            <person name="Van de Peer Y."/>
            <person name="Liu Z.J."/>
        </authorList>
    </citation>
    <scope>NUCLEOTIDE SEQUENCE [LARGE SCALE GENOMIC DNA]</scope>
    <source>
        <strain evidence="7">cv. Shenzhen</strain>
        <tissue evidence="6">Stem</tissue>
    </source>
</reference>
<feature type="compositionally biased region" description="Low complexity" evidence="3">
    <location>
        <begin position="18"/>
        <end position="31"/>
    </location>
</feature>
<dbReference type="InterPro" id="IPR036612">
    <property type="entry name" value="KH_dom_type_1_sf"/>
</dbReference>
<feature type="domain" description="Splicing factor 1 helix-hairpin" evidence="4">
    <location>
        <begin position="96"/>
        <end position="174"/>
    </location>
</feature>
<feature type="region of interest" description="Disordered" evidence="3">
    <location>
        <begin position="1"/>
        <end position="31"/>
    </location>
</feature>
<evidence type="ECO:0000259" key="4">
    <source>
        <dbReference type="Pfam" id="PF16275"/>
    </source>
</evidence>
<name>A0A2I0ATB3_9ASPA</name>
<dbReference type="SUPFAM" id="SSF54791">
    <property type="entry name" value="Eukaryotic type KH-domain (KH-domain type I)"/>
    <property type="match status" value="1"/>
</dbReference>
<sequence length="855" mass="90555">MSTKVGSPSAGESRHGQSTASVLASSSVSAGSPKVSMFGAKSGFVIPKNKLSGSLVPIFRGGGKVESGSIVKEENTKNIQRKTKWGPDLTLDAAVRKGKALAYQTRVEQITQLLKSGSLELGDDRASQSPNSNSTIGNADIKFRKNELLELERRELIGEILRLNPSYKAPSDYKPLLKESKVPVPVKTYPGYNFISLLLGPESNTQKRLEEETGARVRLYGTKAGMVEKREMTKSDINEGPDVYEGLYVLVSADTYDKVDTAVSLIELLLTPVSGNAGVTPKDSTVKDTDIQDLNKDSSGVMLAPVASVIQTVPTPSSLPFQASQPSYPWFPPATPNSSSQPPSLYTPSLPPNNPGFFQPSLATALGMPQYVNQSHNFGSAARASPPILRPPPIHMPPNQSPSLPSSQPLTTRPPAPAPVNPQMGIPGRPLMTAAVNSSGWSHAPIPSPSRPNVNQMLPLSNTLIRPSLAVPSTNNSQAPFHHNVPENIVGRPGLANFTPRSAPLISQLSINRPIFTSLPTQIGIAPTPGTVSSVISAAHPVMPPQSNSGTMSSTAPAPGPTVVQMASSAPVGRPPIPLLTPSPTAAPNSVRTLMQPTHPPTAISISTPTSMSNYYPQNAANNTTGAPPVTAPIPPRPISGDFTFQPVRTHPPYTPSILTSSNSNVIQNNQQALFTPPITPSFRPALQITESPTRPPHAAEGSLHHAFHVSPFPASANSMRPLPPMLQGFTNPSSVPPLAPAIGRPSFPPTPQGPNPSSTMPAYPRNFQQPHQNLVLPVNRPGGNIPVQNQQFGAKPFDFMAGNIRAPPGGNQIYDPFSPTASAPPQPEVNTAKNNTKPEADAEYEDLMASVGVK</sequence>
<feature type="region of interest" description="Disordered" evidence="3">
    <location>
        <begin position="378"/>
        <end position="427"/>
    </location>
</feature>
<dbReference type="PANTHER" id="PTHR11208:SF98">
    <property type="entry name" value="RNA-BINDING KH DOMAIN-CONTAINING PROTEIN"/>
    <property type="match status" value="1"/>
</dbReference>
<proteinExistence type="predicted"/>
<dbReference type="Proteomes" id="UP000236161">
    <property type="component" value="Unassembled WGS sequence"/>
</dbReference>
<evidence type="ECO:0000313" key="6">
    <source>
        <dbReference type="EMBL" id="PKA58736.1"/>
    </source>
</evidence>
<dbReference type="GO" id="GO:0003729">
    <property type="term" value="F:mRNA binding"/>
    <property type="evidence" value="ECO:0007669"/>
    <property type="project" value="TreeGrafter"/>
</dbReference>
<dbReference type="AlphaFoldDB" id="A0A2I0ATB3"/>
<feature type="compositionally biased region" description="Polar residues" evidence="3">
    <location>
        <begin position="336"/>
        <end position="347"/>
    </location>
</feature>
<protein>
    <submittedName>
        <fullName evidence="6">KH domain-containing protein</fullName>
    </submittedName>
</protein>
<feature type="region of interest" description="Disordered" evidence="3">
    <location>
        <begin position="332"/>
        <end position="351"/>
    </location>
</feature>
<feature type="region of interest" description="Disordered" evidence="3">
    <location>
        <begin position="816"/>
        <end position="855"/>
    </location>
</feature>
<accession>A0A2I0ATB3</accession>
<evidence type="ECO:0000256" key="1">
    <source>
        <dbReference type="ARBA" id="ARBA00022723"/>
    </source>
</evidence>
<dbReference type="InterPro" id="IPR032570">
    <property type="entry name" value="SF1-HH"/>
</dbReference>
<dbReference type="STRING" id="1088818.A0A2I0ATB3"/>
<dbReference type="GO" id="GO:0048024">
    <property type="term" value="P:regulation of mRNA splicing, via spliceosome"/>
    <property type="evidence" value="ECO:0007669"/>
    <property type="project" value="TreeGrafter"/>
</dbReference>
<keyword evidence="2" id="KW-0694">RNA-binding</keyword>
<feature type="compositionally biased region" description="Polar residues" evidence="3">
    <location>
        <begin position="829"/>
        <end position="838"/>
    </location>
</feature>
<feature type="domain" description="KHDC4/BBP-like KH-domain type I" evidence="5">
    <location>
        <begin position="189"/>
        <end position="270"/>
    </location>
</feature>
<dbReference type="Gene3D" id="3.30.1370.10">
    <property type="entry name" value="K Homology domain, type 1"/>
    <property type="match status" value="1"/>
</dbReference>
<dbReference type="InterPro" id="IPR045071">
    <property type="entry name" value="BBP-like"/>
</dbReference>
<feature type="compositionally biased region" description="Low complexity" evidence="3">
    <location>
        <begin position="401"/>
        <end position="411"/>
    </location>
</feature>
<gene>
    <name evidence="6" type="ORF">AXF42_Ash000829</name>
</gene>
<dbReference type="GO" id="GO:0005634">
    <property type="term" value="C:nucleus"/>
    <property type="evidence" value="ECO:0007669"/>
    <property type="project" value="TreeGrafter"/>
</dbReference>
<evidence type="ECO:0000256" key="2">
    <source>
        <dbReference type="ARBA" id="ARBA00022884"/>
    </source>
</evidence>
<organism evidence="6 7">
    <name type="scientific">Apostasia shenzhenica</name>
    <dbReference type="NCBI Taxonomy" id="1088818"/>
    <lineage>
        <taxon>Eukaryota</taxon>
        <taxon>Viridiplantae</taxon>
        <taxon>Streptophyta</taxon>
        <taxon>Embryophyta</taxon>
        <taxon>Tracheophyta</taxon>
        <taxon>Spermatophyta</taxon>
        <taxon>Magnoliopsida</taxon>
        <taxon>Liliopsida</taxon>
        <taxon>Asparagales</taxon>
        <taxon>Orchidaceae</taxon>
        <taxon>Apostasioideae</taxon>
        <taxon>Apostasia</taxon>
    </lineage>
</organism>
<feature type="compositionally biased region" description="Pro residues" evidence="3">
    <location>
        <begin position="388"/>
        <end position="400"/>
    </location>
</feature>
<dbReference type="PANTHER" id="PTHR11208">
    <property type="entry name" value="RNA-BINDING PROTEIN RELATED"/>
    <property type="match status" value="1"/>
</dbReference>
<dbReference type="OrthoDB" id="6777263at2759"/>